<evidence type="ECO:0000313" key="2">
    <source>
        <dbReference type="Proteomes" id="UP000004968"/>
    </source>
</evidence>
<dbReference type="EMBL" id="ACIO01000119">
    <property type="protein sequence ID" value="EFD00182.1"/>
    <property type="molecule type" value="Genomic_DNA"/>
</dbReference>
<dbReference type="GeneID" id="93150689"/>
<dbReference type="RefSeq" id="WP_006772141.1">
    <property type="nucleotide sequence ID" value="NZ_GG667624.1"/>
</dbReference>
<protein>
    <submittedName>
        <fullName evidence="1">Uncharacterized protein</fullName>
    </submittedName>
</protein>
<proteinExistence type="predicted"/>
<organism evidence="1 2">
    <name type="scientific">Hungatella hathewayi DSM 13479</name>
    <dbReference type="NCBI Taxonomy" id="566550"/>
    <lineage>
        <taxon>Bacteria</taxon>
        <taxon>Bacillati</taxon>
        <taxon>Bacillota</taxon>
        <taxon>Clostridia</taxon>
        <taxon>Lachnospirales</taxon>
        <taxon>Lachnospiraceae</taxon>
        <taxon>Hungatella</taxon>
    </lineage>
</organism>
<evidence type="ECO:0000313" key="1">
    <source>
        <dbReference type="EMBL" id="EFD00182.1"/>
    </source>
</evidence>
<sequence length="82" mass="10119">MKGKRISVLKQIRYFLKRQIRIDARLLDFVQEHPEIITDEKLEPPPGEFQKIMEEMDRRGIKPAVERQLRLKRWFDRIFRKI</sequence>
<name>D3ADD2_9FIRM</name>
<reference evidence="1 2" key="1">
    <citation type="submission" date="2010-01" db="EMBL/GenBank/DDBJ databases">
        <authorList>
            <person name="Weinstock G."/>
            <person name="Sodergren E."/>
            <person name="Clifton S."/>
            <person name="Fulton L."/>
            <person name="Fulton B."/>
            <person name="Courtney L."/>
            <person name="Fronick C."/>
            <person name="Harrison M."/>
            <person name="Strong C."/>
            <person name="Farmer C."/>
            <person name="Delahaunty K."/>
            <person name="Markovic C."/>
            <person name="Hall O."/>
            <person name="Minx P."/>
            <person name="Tomlinson C."/>
            <person name="Mitreva M."/>
            <person name="Nelson J."/>
            <person name="Hou S."/>
            <person name="Wollam A."/>
            <person name="Pepin K.H."/>
            <person name="Johnson M."/>
            <person name="Bhonagiri V."/>
            <person name="Nash W.E."/>
            <person name="Warren W."/>
            <person name="Chinwalla A."/>
            <person name="Mardis E.R."/>
            <person name="Wilson R.K."/>
        </authorList>
    </citation>
    <scope>NUCLEOTIDE SEQUENCE [LARGE SCALE GENOMIC DNA]</scope>
    <source>
        <strain evidence="1 2">DSM 13479</strain>
    </source>
</reference>
<dbReference type="Proteomes" id="UP000004968">
    <property type="component" value="Unassembled WGS sequence"/>
</dbReference>
<accession>D3ADD2</accession>
<gene>
    <name evidence="1" type="ORF">CLOSTHATH_01610</name>
</gene>
<dbReference type="HOGENOM" id="CLU_2553647_0_0_9"/>
<comment type="caution">
    <text evidence="1">The sequence shown here is derived from an EMBL/GenBank/DDBJ whole genome shotgun (WGS) entry which is preliminary data.</text>
</comment>
<dbReference type="AlphaFoldDB" id="D3ADD2"/>